<dbReference type="InterPro" id="IPR011146">
    <property type="entry name" value="HIT-like"/>
</dbReference>
<reference evidence="3 4" key="1">
    <citation type="submission" date="2018-08" db="EMBL/GenBank/DDBJ databases">
        <title>Lactobacillus suantsai sp. nov., isolated from traditional fermented suan-tsai in Taiwan.</title>
        <authorList>
            <person name="Huang C.-H."/>
        </authorList>
    </citation>
    <scope>NUCLEOTIDE SEQUENCE [LARGE SCALE GENOMIC DNA]</scope>
    <source>
        <strain evidence="3 4">BCRC 12945</strain>
    </source>
</reference>
<dbReference type="InterPro" id="IPR052908">
    <property type="entry name" value="AP-4-A_phosphorylase"/>
</dbReference>
<dbReference type="PRINTS" id="PR00332">
    <property type="entry name" value="HISTRIAD"/>
</dbReference>
<proteinExistence type="predicted"/>
<dbReference type="Proteomes" id="UP000290602">
    <property type="component" value="Unassembled WGS sequence"/>
</dbReference>
<dbReference type="InterPro" id="IPR036265">
    <property type="entry name" value="HIT-like_sf"/>
</dbReference>
<dbReference type="EMBL" id="QXIL01000009">
    <property type="protein sequence ID" value="RXI78679.1"/>
    <property type="molecule type" value="Genomic_DNA"/>
</dbReference>
<dbReference type="GO" id="GO:0003824">
    <property type="term" value="F:catalytic activity"/>
    <property type="evidence" value="ECO:0007669"/>
    <property type="project" value="InterPro"/>
</dbReference>
<evidence type="ECO:0000313" key="4">
    <source>
        <dbReference type="Proteomes" id="UP000290602"/>
    </source>
</evidence>
<organism evidence="3 4">
    <name type="scientific">Levilactobacillus suantsaii</name>
    <dbReference type="NCBI Taxonomy" id="2292255"/>
    <lineage>
        <taxon>Bacteria</taxon>
        <taxon>Bacillati</taxon>
        <taxon>Bacillota</taxon>
        <taxon>Bacilli</taxon>
        <taxon>Lactobacillales</taxon>
        <taxon>Lactobacillaceae</taxon>
        <taxon>Levilactobacillus</taxon>
    </lineage>
</organism>
<dbReference type="AlphaFoldDB" id="A0A4Q0VHI2"/>
<dbReference type="InterPro" id="IPR001310">
    <property type="entry name" value="Histidine_triad_HIT"/>
</dbReference>
<dbReference type="OrthoDB" id="9784774at2"/>
<dbReference type="SUPFAM" id="SSF54197">
    <property type="entry name" value="HIT-like"/>
    <property type="match status" value="1"/>
</dbReference>
<feature type="short sequence motif" description="Histidine triad motif" evidence="2">
    <location>
        <begin position="94"/>
        <end position="98"/>
    </location>
</feature>
<evidence type="ECO:0000256" key="1">
    <source>
        <dbReference type="PIRSR" id="PIRSR601310-1"/>
    </source>
</evidence>
<dbReference type="PROSITE" id="PS51084">
    <property type="entry name" value="HIT_2"/>
    <property type="match status" value="1"/>
</dbReference>
<dbReference type="RefSeq" id="WP_129032516.1">
    <property type="nucleotide sequence ID" value="NZ_CP059603.1"/>
</dbReference>
<feature type="active site" description="Tele-AMP-histidine intermediate" evidence="1">
    <location>
        <position position="96"/>
    </location>
</feature>
<sequence length="140" mass="15172">MAQLTDCVFCQKNDIIMENDLAKAFWDLHPVRLGHLLVVPKDHYATYFDVPQVTRQAMDALLFRAKAFLDQQYHPAGYNVGVNVNPAGGQSVMHAHIHLIPRYTGDVKDPRGGDAQFDSPSGSAATLTNGLVSGPGLAVG</sequence>
<evidence type="ECO:0000256" key="2">
    <source>
        <dbReference type="PIRSR" id="PIRSR601310-3"/>
    </source>
</evidence>
<comment type="caution">
    <text evidence="3">The sequence shown here is derived from an EMBL/GenBank/DDBJ whole genome shotgun (WGS) entry which is preliminary data.</text>
</comment>
<protein>
    <submittedName>
        <fullName evidence="3">HIT family protein</fullName>
    </submittedName>
</protein>
<dbReference type="PANTHER" id="PTHR42997">
    <property type="entry name" value="HIT FAMILY HYDROLASE"/>
    <property type="match status" value="1"/>
</dbReference>
<name>A0A4Q0VHI2_9LACO</name>
<dbReference type="Pfam" id="PF01230">
    <property type="entry name" value="HIT"/>
    <property type="match status" value="1"/>
</dbReference>
<keyword evidence="4" id="KW-1185">Reference proteome</keyword>
<dbReference type="PANTHER" id="PTHR42997:SF1">
    <property type="entry name" value="AP-4-A PHOSPHORYLASE"/>
    <property type="match status" value="1"/>
</dbReference>
<accession>A0A4Q0VHI2</accession>
<dbReference type="Gene3D" id="3.30.428.10">
    <property type="entry name" value="HIT-like"/>
    <property type="match status" value="1"/>
</dbReference>
<gene>
    <name evidence="3" type="ORF">DXH47_06340</name>
</gene>
<evidence type="ECO:0000313" key="3">
    <source>
        <dbReference type="EMBL" id="RXI78679.1"/>
    </source>
</evidence>